<evidence type="ECO:0000259" key="1">
    <source>
        <dbReference type="Pfam" id="PF13737"/>
    </source>
</evidence>
<dbReference type="InterPro" id="IPR025668">
    <property type="entry name" value="Tnp_DDE_dom"/>
</dbReference>
<dbReference type="PANTHER" id="PTHR34631:SF3">
    <property type="entry name" value="ISSOD12 TRANSPOSASE TNPA_ISSOD12"/>
    <property type="match status" value="1"/>
</dbReference>
<reference evidence="3" key="1">
    <citation type="submission" date="2017-04" db="EMBL/GenBank/DDBJ databases">
        <title>Genome evolution of the luminous symbionts of deep sea anglerfish.</title>
        <authorList>
            <person name="Hendry T.A."/>
        </authorList>
    </citation>
    <scope>NUCLEOTIDE SEQUENCE [LARGE SCALE GENOMIC DNA]</scope>
</reference>
<keyword evidence="3" id="KW-1185">Reference proteome</keyword>
<gene>
    <name evidence="2" type="ORF">BTN50_0724</name>
</gene>
<dbReference type="AlphaFoldDB" id="A0A291B897"/>
<sequence length="74" mass="8507">MILIIKCIFSMLLRGLQWLINSVFKLVQLPLSCPPYSYISKRTKTINIMFKKSKGSIQHLTIDFTGLKIYGKGE</sequence>
<evidence type="ECO:0000313" key="2">
    <source>
        <dbReference type="EMBL" id="ATF09238.1"/>
    </source>
</evidence>
<evidence type="ECO:0000313" key="3">
    <source>
        <dbReference type="Proteomes" id="UP000218160"/>
    </source>
</evidence>
<accession>A0A291B897</accession>
<organism evidence="2 3">
    <name type="scientific">Candidatus Enterovibrio altilux</name>
    <dbReference type="NCBI Taxonomy" id="1927128"/>
    <lineage>
        <taxon>Bacteria</taxon>
        <taxon>Pseudomonadati</taxon>
        <taxon>Pseudomonadota</taxon>
        <taxon>Gammaproteobacteria</taxon>
        <taxon>Vibrionales</taxon>
        <taxon>Vibrionaceae</taxon>
        <taxon>Enterovibrio</taxon>
    </lineage>
</organism>
<name>A0A291B897_9GAMM</name>
<dbReference type="PANTHER" id="PTHR34631">
    <property type="match status" value="1"/>
</dbReference>
<proteinExistence type="predicted"/>
<dbReference type="KEGG" id="elux:BTN50_0724"/>
<protein>
    <submittedName>
        <fullName evidence="2">Mobile element protein</fullName>
    </submittedName>
</protein>
<dbReference type="Pfam" id="PF13737">
    <property type="entry name" value="DDE_Tnp_1_5"/>
    <property type="match status" value="1"/>
</dbReference>
<feature type="domain" description="Transposase DDE" evidence="1">
    <location>
        <begin position="2"/>
        <end position="72"/>
    </location>
</feature>
<dbReference type="EMBL" id="CP020660">
    <property type="protein sequence ID" value="ATF09238.1"/>
    <property type="molecule type" value="Genomic_DNA"/>
</dbReference>
<dbReference type="InterPro" id="IPR053172">
    <property type="entry name" value="Tn903_transposase"/>
</dbReference>
<dbReference type="Proteomes" id="UP000218160">
    <property type="component" value="Chromosome 1"/>
</dbReference>